<organism evidence="4 5">
    <name type="scientific">Pannonibacter tanglangensis</name>
    <dbReference type="NCBI Taxonomy" id="2750084"/>
    <lineage>
        <taxon>Bacteria</taxon>
        <taxon>Pseudomonadati</taxon>
        <taxon>Pseudomonadota</taxon>
        <taxon>Alphaproteobacteria</taxon>
        <taxon>Hyphomicrobiales</taxon>
        <taxon>Stappiaceae</taxon>
        <taxon>Pannonibacter</taxon>
    </lineage>
</organism>
<comment type="caution">
    <text evidence="4">The sequence shown here is derived from an EMBL/GenBank/DDBJ whole genome shotgun (WGS) entry which is preliminary data.</text>
</comment>
<name>A0A7X5F542_9HYPH</name>
<dbReference type="InterPro" id="IPR035965">
    <property type="entry name" value="PAS-like_dom_sf"/>
</dbReference>
<dbReference type="CDD" id="cd17541">
    <property type="entry name" value="REC_CheB-like"/>
    <property type="match status" value="1"/>
</dbReference>
<dbReference type="SUPFAM" id="SSF55073">
    <property type="entry name" value="Nucleotide cyclase"/>
    <property type="match status" value="1"/>
</dbReference>
<feature type="domain" description="Response regulatory" evidence="2">
    <location>
        <begin position="15"/>
        <end position="133"/>
    </location>
</feature>
<dbReference type="PANTHER" id="PTHR43081:SF1">
    <property type="entry name" value="ADENYLATE CYCLASE, TERMINAL-DIFFERENTIATION SPECIFIC"/>
    <property type="match status" value="1"/>
</dbReference>
<dbReference type="InterPro" id="IPR001789">
    <property type="entry name" value="Sig_transdc_resp-reg_receiver"/>
</dbReference>
<dbReference type="InterPro" id="IPR029787">
    <property type="entry name" value="Nucleotide_cyclase"/>
</dbReference>
<keyword evidence="5" id="KW-1185">Reference proteome</keyword>
<protein>
    <submittedName>
        <fullName evidence="4">Response regulator</fullName>
    </submittedName>
</protein>
<accession>A0A7X5F542</accession>
<dbReference type="Pfam" id="PF00072">
    <property type="entry name" value="Response_reg"/>
    <property type="match status" value="1"/>
</dbReference>
<evidence type="ECO:0000259" key="3">
    <source>
        <dbReference type="PROSITE" id="PS50125"/>
    </source>
</evidence>
<dbReference type="GO" id="GO:0009190">
    <property type="term" value="P:cyclic nucleotide biosynthetic process"/>
    <property type="evidence" value="ECO:0007669"/>
    <property type="project" value="InterPro"/>
</dbReference>
<gene>
    <name evidence="4" type="ORF">GWI72_16810</name>
</gene>
<reference evidence="5" key="1">
    <citation type="submission" date="2020-01" db="EMBL/GenBank/DDBJ databases">
        <authorList>
            <person name="Fang Y."/>
            <person name="Sun R."/>
            <person name="Nie L."/>
            <person name="He J."/>
            <person name="Hao L."/>
            <person name="Wang L."/>
            <person name="Su S."/>
            <person name="Lv E."/>
            <person name="Zhang Z."/>
            <person name="Xie R."/>
            <person name="Liu H."/>
        </authorList>
    </citation>
    <scope>NUCLEOTIDE SEQUENCE [LARGE SCALE GENOMIC DNA]</scope>
    <source>
        <strain evidence="5">XCT-53</strain>
    </source>
</reference>
<proteinExistence type="predicted"/>
<feature type="domain" description="Guanylate cyclase" evidence="3">
    <location>
        <begin position="319"/>
        <end position="451"/>
    </location>
</feature>
<evidence type="ECO:0000313" key="4">
    <source>
        <dbReference type="EMBL" id="NBN79940.1"/>
    </source>
</evidence>
<dbReference type="Gene3D" id="3.40.50.2300">
    <property type="match status" value="1"/>
</dbReference>
<evidence type="ECO:0000259" key="2">
    <source>
        <dbReference type="PROSITE" id="PS50110"/>
    </source>
</evidence>
<dbReference type="InterPro" id="IPR013656">
    <property type="entry name" value="PAS_4"/>
</dbReference>
<evidence type="ECO:0000313" key="5">
    <source>
        <dbReference type="Proteomes" id="UP000586722"/>
    </source>
</evidence>
<dbReference type="GO" id="GO:0000160">
    <property type="term" value="P:phosphorelay signal transduction system"/>
    <property type="evidence" value="ECO:0007669"/>
    <property type="project" value="InterPro"/>
</dbReference>
<dbReference type="PROSITE" id="PS50125">
    <property type="entry name" value="GUANYLATE_CYCLASE_2"/>
    <property type="match status" value="1"/>
</dbReference>
<dbReference type="RefSeq" id="WP_161709402.1">
    <property type="nucleotide sequence ID" value="NZ_JAABLQ010000002.1"/>
</dbReference>
<evidence type="ECO:0000256" key="1">
    <source>
        <dbReference type="PROSITE-ProRule" id="PRU00169"/>
    </source>
</evidence>
<dbReference type="Gene3D" id="3.30.450.20">
    <property type="entry name" value="PAS domain"/>
    <property type="match status" value="1"/>
</dbReference>
<dbReference type="Proteomes" id="UP000586722">
    <property type="component" value="Unassembled WGS sequence"/>
</dbReference>
<dbReference type="SUPFAM" id="SSF52172">
    <property type="entry name" value="CheY-like"/>
    <property type="match status" value="1"/>
</dbReference>
<dbReference type="SMART" id="SM00448">
    <property type="entry name" value="REC"/>
    <property type="match status" value="1"/>
</dbReference>
<dbReference type="Pfam" id="PF00211">
    <property type="entry name" value="Guanylate_cyc"/>
    <property type="match status" value="1"/>
</dbReference>
<dbReference type="SUPFAM" id="SSF55785">
    <property type="entry name" value="PYP-like sensor domain (PAS domain)"/>
    <property type="match status" value="1"/>
</dbReference>
<dbReference type="SMART" id="SM00044">
    <property type="entry name" value="CYCc"/>
    <property type="match status" value="1"/>
</dbReference>
<dbReference type="EMBL" id="JAABLQ010000002">
    <property type="protein sequence ID" value="NBN79940.1"/>
    <property type="molecule type" value="Genomic_DNA"/>
</dbReference>
<dbReference type="PROSITE" id="PS50110">
    <property type="entry name" value="RESPONSE_REGULATORY"/>
    <property type="match status" value="1"/>
</dbReference>
<keyword evidence="1" id="KW-0597">Phosphoprotein</keyword>
<dbReference type="AlphaFoldDB" id="A0A7X5F542"/>
<dbReference type="CDD" id="cd07302">
    <property type="entry name" value="CHD"/>
    <property type="match status" value="1"/>
</dbReference>
<feature type="modified residue" description="4-aspartylphosphate" evidence="1">
    <location>
        <position position="66"/>
    </location>
</feature>
<dbReference type="Pfam" id="PF08448">
    <property type="entry name" value="PAS_4"/>
    <property type="match status" value="1"/>
</dbReference>
<sequence>MTGRPSSGEAPMRRRILIVDDSFIIRRLVTEIIESDPMLEVAGEAENGKIALQQVRKLNPDLVLLDIEMPEMSGLETLRRLSLRSPCPVIILSSLVGSDESAERLEALRLGAAAIIAKPSGAVSLDLKQKRASEIVTAARRVLGLPPVLAADAPATAPDLRADDEATPPALAADLQGLLDALSGGVLLFGPEGRLAAANPAARAILRMDTLPVGLPLAAFFSDYNEDLAEDLRAVLDGGSPLDGFDCEFATPGGDWVPLRLSARCVAAAAGPTLVVSFQDIGREKELESVLARTQSNPVARILVEHGPEALDGALMPATVLFSDIRNFTSLSEALGARGTVRLLNDYFSFMADVLRDQGGIIDKYIGDAIMALFGVPAPLGNDTDRAVEAARVMMRALALVNDRRRDGLPEPLRIGIGLATGEVLAGNIGSPERMNYTVIGDAANLASRLEAITKSYGVSILACGETVARLSRPVPMRLVDVVRVKGQDRPTEIHEIFVEAPDAAGCDWLDAHASGFSAYRIGAFAMAEAAFARALDLTPGDQASRLLMERCRLLARDSATLTAPWDGIWTLTEK</sequence>
<dbReference type="PANTHER" id="PTHR43081">
    <property type="entry name" value="ADENYLATE CYCLASE, TERMINAL-DIFFERENTIATION SPECIFIC-RELATED"/>
    <property type="match status" value="1"/>
</dbReference>
<dbReference type="InterPro" id="IPR050697">
    <property type="entry name" value="Adenylyl/Guanylyl_Cyclase_3/4"/>
</dbReference>
<dbReference type="Gene3D" id="3.30.70.1230">
    <property type="entry name" value="Nucleotide cyclase"/>
    <property type="match status" value="1"/>
</dbReference>
<dbReference type="GO" id="GO:0004016">
    <property type="term" value="F:adenylate cyclase activity"/>
    <property type="evidence" value="ECO:0007669"/>
    <property type="project" value="UniProtKB-ARBA"/>
</dbReference>
<dbReference type="InterPro" id="IPR001054">
    <property type="entry name" value="A/G_cyclase"/>
</dbReference>
<dbReference type="InterPro" id="IPR011006">
    <property type="entry name" value="CheY-like_superfamily"/>
</dbReference>